<gene>
    <name evidence="4" type="ORF">CPELLU_LOCUS18110</name>
</gene>
<organism evidence="4 5">
    <name type="scientific">Cetraspora pellucida</name>
    <dbReference type="NCBI Taxonomy" id="1433469"/>
    <lineage>
        <taxon>Eukaryota</taxon>
        <taxon>Fungi</taxon>
        <taxon>Fungi incertae sedis</taxon>
        <taxon>Mucoromycota</taxon>
        <taxon>Glomeromycotina</taxon>
        <taxon>Glomeromycetes</taxon>
        <taxon>Diversisporales</taxon>
        <taxon>Gigasporaceae</taxon>
        <taxon>Cetraspora</taxon>
    </lineage>
</organism>
<comment type="caution">
    <text evidence="4">The sequence shown here is derived from an EMBL/GenBank/DDBJ whole genome shotgun (WGS) entry which is preliminary data.</text>
</comment>
<keyword evidence="5" id="KW-1185">Reference proteome</keyword>
<proteinExistence type="predicted"/>
<dbReference type="EMBL" id="CAJVQA010034218">
    <property type="protein sequence ID" value="CAG8805467.1"/>
    <property type="molecule type" value="Genomic_DNA"/>
</dbReference>
<dbReference type="Pfam" id="PF00004">
    <property type="entry name" value="AAA"/>
    <property type="match status" value="1"/>
</dbReference>
<dbReference type="GO" id="GO:0016887">
    <property type="term" value="F:ATP hydrolysis activity"/>
    <property type="evidence" value="ECO:0007669"/>
    <property type="project" value="InterPro"/>
</dbReference>
<protein>
    <submittedName>
        <fullName evidence="4">20086_t:CDS:1</fullName>
    </submittedName>
</protein>
<dbReference type="OrthoDB" id="1664597at2759"/>
<dbReference type="GO" id="GO:0005524">
    <property type="term" value="F:ATP binding"/>
    <property type="evidence" value="ECO:0007669"/>
    <property type="project" value="UniProtKB-KW"/>
</dbReference>
<name>A0A9N9PAY0_9GLOM</name>
<dbReference type="InterPro" id="IPR050221">
    <property type="entry name" value="26S_Proteasome_ATPase"/>
</dbReference>
<keyword evidence="1" id="KW-0547">Nucleotide-binding</keyword>
<feature type="domain" description="ATPase AAA-type core" evidence="3">
    <location>
        <begin position="2"/>
        <end position="44"/>
    </location>
</feature>
<dbReference type="InterPro" id="IPR003959">
    <property type="entry name" value="ATPase_AAA_core"/>
</dbReference>
<evidence type="ECO:0000313" key="4">
    <source>
        <dbReference type="EMBL" id="CAG8805467.1"/>
    </source>
</evidence>
<accession>A0A9N9PAY0</accession>
<reference evidence="4" key="1">
    <citation type="submission" date="2021-06" db="EMBL/GenBank/DDBJ databases">
        <authorList>
            <person name="Kallberg Y."/>
            <person name="Tangrot J."/>
            <person name="Rosling A."/>
        </authorList>
    </citation>
    <scope>NUCLEOTIDE SEQUENCE</scope>
    <source>
        <strain evidence="4">FL966</strain>
    </source>
</reference>
<dbReference type="SUPFAM" id="SSF52540">
    <property type="entry name" value="P-loop containing nucleoside triphosphate hydrolases"/>
    <property type="match status" value="1"/>
</dbReference>
<keyword evidence="2" id="KW-0067">ATP-binding</keyword>
<evidence type="ECO:0000259" key="3">
    <source>
        <dbReference type="Pfam" id="PF00004"/>
    </source>
</evidence>
<dbReference type="AlphaFoldDB" id="A0A9N9PAY0"/>
<evidence type="ECO:0000256" key="1">
    <source>
        <dbReference type="ARBA" id="ARBA00022741"/>
    </source>
</evidence>
<evidence type="ECO:0000256" key="2">
    <source>
        <dbReference type="ARBA" id="ARBA00022840"/>
    </source>
</evidence>
<dbReference type="PANTHER" id="PTHR23073">
    <property type="entry name" value="26S PROTEASOME REGULATORY SUBUNIT"/>
    <property type="match status" value="1"/>
</dbReference>
<dbReference type="Proteomes" id="UP000789759">
    <property type="component" value="Unassembled WGS sequence"/>
</dbReference>
<dbReference type="InterPro" id="IPR027417">
    <property type="entry name" value="P-loop_NTPase"/>
</dbReference>
<evidence type="ECO:0000313" key="5">
    <source>
        <dbReference type="Proteomes" id="UP000789759"/>
    </source>
</evidence>
<sequence>MGSELIQKCLGDGPKLVRKFFHVAEEDAPYIAFIDEIHAIGTKRMRLLDDVDLKEFVVSKDDLSGTDIKAICT</sequence>
<dbReference type="Gene3D" id="3.40.50.300">
    <property type="entry name" value="P-loop containing nucleotide triphosphate hydrolases"/>
    <property type="match status" value="1"/>
</dbReference>